<comment type="caution">
    <text evidence="1">The sequence shown here is derived from an EMBL/GenBank/DDBJ whole genome shotgun (WGS) entry which is preliminary data.</text>
</comment>
<gene>
    <name evidence="1" type="ORF">RUM43_000202</name>
</gene>
<evidence type="ECO:0000313" key="2">
    <source>
        <dbReference type="Proteomes" id="UP001372834"/>
    </source>
</evidence>
<dbReference type="EMBL" id="JAWJWE010000001">
    <property type="protein sequence ID" value="KAK6643937.1"/>
    <property type="molecule type" value="Genomic_DNA"/>
</dbReference>
<proteinExistence type="predicted"/>
<dbReference type="AlphaFoldDB" id="A0AAN8SCG7"/>
<reference evidence="1 2" key="1">
    <citation type="submission" date="2023-10" db="EMBL/GenBank/DDBJ databases">
        <title>Genomes of two closely related lineages of the louse Polyplax serrata with different host specificities.</title>
        <authorList>
            <person name="Martinu J."/>
            <person name="Tarabai H."/>
            <person name="Stefka J."/>
            <person name="Hypsa V."/>
        </authorList>
    </citation>
    <scope>NUCLEOTIDE SEQUENCE [LARGE SCALE GENOMIC DNA]</scope>
    <source>
        <strain evidence="1">HR10_N</strain>
    </source>
</reference>
<sequence>MKKPQLQQNKKSQGPKLWWFLQLRKEGTLLPLEVRPVGKKSNESYVPHSLFYCCQDESGRIKNKAEIDYMNRISCETLTKTVSLPSCVEDELGSNKDRYKSLADEMDSTFSELAGY</sequence>
<organism evidence="1 2">
    <name type="scientific">Polyplax serrata</name>
    <name type="common">Common mouse louse</name>
    <dbReference type="NCBI Taxonomy" id="468196"/>
    <lineage>
        <taxon>Eukaryota</taxon>
        <taxon>Metazoa</taxon>
        <taxon>Ecdysozoa</taxon>
        <taxon>Arthropoda</taxon>
        <taxon>Hexapoda</taxon>
        <taxon>Insecta</taxon>
        <taxon>Pterygota</taxon>
        <taxon>Neoptera</taxon>
        <taxon>Paraneoptera</taxon>
        <taxon>Psocodea</taxon>
        <taxon>Troctomorpha</taxon>
        <taxon>Phthiraptera</taxon>
        <taxon>Anoplura</taxon>
        <taxon>Polyplacidae</taxon>
        <taxon>Polyplax</taxon>
    </lineage>
</organism>
<protein>
    <submittedName>
        <fullName evidence="1">Uncharacterized protein</fullName>
    </submittedName>
</protein>
<evidence type="ECO:0000313" key="1">
    <source>
        <dbReference type="EMBL" id="KAK6643937.1"/>
    </source>
</evidence>
<name>A0AAN8SCG7_POLSC</name>
<dbReference type="SUPFAM" id="SSF57997">
    <property type="entry name" value="Tropomyosin"/>
    <property type="match status" value="1"/>
</dbReference>
<dbReference type="Proteomes" id="UP001372834">
    <property type="component" value="Unassembled WGS sequence"/>
</dbReference>
<accession>A0AAN8SCG7</accession>